<evidence type="ECO:0000256" key="1">
    <source>
        <dbReference type="ARBA" id="ARBA00004477"/>
    </source>
</evidence>
<dbReference type="OrthoDB" id="9941453at2759"/>
<reference evidence="12 13" key="1">
    <citation type="submission" date="2018-10" db="EMBL/GenBank/DDBJ databases">
        <title>Genome assembly for a Yunnan-Guizhou Plateau 3E fish, Anabarilius grahami (Regan), and its evolutionary and genetic applications.</title>
        <authorList>
            <person name="Jiang W."/>
        </authorList>
    </citation>
    <scope>NUCLEOTIDE SEQUENCE [LARGE SCALE GENOMIC DNA]</scope>
    <source>
        <strain evidence="12">AG-KIZ</strain>
        <tissue evidence="12">Muscle</tissue>
    </source>
</reference>
<dbReference type="InterPro" id="IPR004031">
    <property type="entry name" value="PMP22/EMP/MP20/Claudin"/>
</dbReference>
<dbReference type="GO" id="GO:0051480">
    <property type="term" value="P:regulation of cytosolic calcium ion concentration"/>
    <property type="evidence" value="ECO:0007669"/>
    <property type="project" value="TreeGrafter"/>
</dbReference>
<accession>A0A3N0XGM4</accession>
<keyword evidence="4 11" id="KW-0732">Signal</keyword>
<evidence type="ECO:0000313" key="12">
    <source>
        <dbReference type="EMBL" id="ROI16225.1"/>
    </source>
</evidence>
<dbReference type="AlphaFoldDB" id="A0A3N0XGM4"/>
<evidence type="ECO:0000256" key="7">
    <source>
        <dbReference type="ARBA" id="ARBA00023136"/>
    </source>
</evidence>
<evidence type="ECO:0000256" key="3">
    <source>
        <dbReference type="ARBA" id="ARBA00022692"/>
    </source>
</evidence>
<dbReference type="InterPro" id="IPR039625">
    <property type="entry name" value="T178A/B"/>
</dbReference>
<keyword evidence="6 10" id="KW-1133">Transmembrane helix</keyword>
<feature type="signal peptide" evidence="11">
    <location>
        <begin position="1"/>
        <end position="25"/>
    </location>
</feature>
<keyword evidence="8" id="KW-0325">Glycoprotein</keyword>
<comment type="caution">
    <text evidence="12">The sequence shown here is derived from an EMBL/GenBank/DDBJ whole genome shotgun (WGS) entry which is preliminary data.</text>
</comment>
<comment type="similarity">
    <text evidence="2">Belongs to the TMEM178 family.</text>
</comment>
<dbReference type="Pfam" id="PF13903">
    <property type="entry name" value="Claudin_2"/>
    <property type="match status" value="1"/>
</dbReference>
<dbReference type="GO" id="GO:0045671">
    <property type="term" value="P:negative regulation of osteoclast differentiation"/>
    <property type="evidence" value="ECO:0007669"/>
    <property type="project" value="TreeGrafter"/>
</dbReference>
<dbReference type="Gene3D" id="1.20.140.150">
    <property type="match status" value="1"/>
</dbReference>
<evidence type="ECO:0000256" key="6">
    <source>
        <dbReference type="ARBA" id="ARBA00022989"/>
    </source>
</evidence>
<feature type="transmembrane region" description="Helical" evidence="10">
    <location>
        <begin position="217"/>
        <end position="238"/>
    </location>
</feature>
<dbReference type="PANTHER" id="PTHR32005">
    <property type="entry name" value="TRANSMEMBRANE PROTEIN 178B-RELATED"/>
    <property type="match status" value="1"/>
</dbReference>
<keyword evidence="13" id="KW-1185">Reference proteome</keyword>
<name>A0A3N0XGM4_ANAGA</name>
<keyword evidence="3 10" id="KW-0812">Transmembrane</keyword>
<gene>
    <name evidence="12" type="ORF">DPX16_12343</name>
</gene>
<evidence type="ECO:0000256" key="2">
    <source>
        <dbReference type="ARBA" id="ARBA00008199"/>
    </source>
</evidence>
<dbReference type="PANTHER" id="PTHR32005:SF4">
    <property type="entry name" value="TRANSMEMBRANE PROTEIN 178A"/>
    <property type="match status" value="1"/>
</dbReference>
<evidence type="ECO:0000256" key="9">
    <source>
        <dbReference type="ARBA" id="ARBA00040063"/>
    </source>
</evidence>
<dbReference type="Proteomes" id="UP000281406">
    <property type="component" value="Unassembled WGS sequence"/>
</dbReference>
<evidence type="ECO:0000256" key="11">
    <source>
        <dbReference type="SAM" id="SignalP"/>
    </source>
</evidence>
<feature type="transmembrane region" description="Helical" evidence="10">
    <location>
        <begin position="291"/>
        <end position="318"/>
    </location>
</feature>
<evidence type="ECO:0000256" key="10">
    <source>
        <dbReference type="SAM" id="Phobius"/>
    </source>
</evidence>
<protein>
    <recommendedName>
        <fullName evidence="9">Transmembrane protein 178A</fullName>
    </recommendedName>
</protein>
<feature type="transmembrane region" description="Helical" evidence="10">
    <location>
        <begin position="250"/>
        <end position="271"/>
    </location>
</feature>
<feature type="chain" id="PRO_5017937932" description="Transmembrane protein 178A" evidence="11">
    <location>
        <begin position="26"/>
        <end position="334"/>
    </location>
</feature>
<proteinExistence type="inferred from homology"/>
<organism evidence="12 13">
    <name type="scientific">Anabarilius grahami</name>
    <name type="common">Kanglang fish</name>
    <name type="synonym">Barilius grahami</name>
    <dbReference type="NCBI Taxonomy" id="495550"/>
    <lineage>
        <taxon>Eukaryota</taxon>
        <taxon>Metazoa</taxon>
        <taxon>Chordata</taxon>
        <taxon>Craniata</taxon>
        <taxon>Vertebrata</taxon>
        <taxon>Euteleostomi</taxon>
        <taxon>Actinopterygii</taxon>
        <taxon>Neopterygii</taxon>
        <taxon>Teleostei</taxon>
        <taxon>Ostariophysi</taxon>
        <taxon>Cypriniformes</taxon>
        <taxon>Xenocyprididae</taxon>
        <taxon>Xenocypridinae</taxon>
        <taxon>Xenocypridinae incertae sedis</taxon>
        <taxon>Anabarilius</taxon>
    </lineage>
</organism>
<evidence type="ECO:0000256" key="4">
    <source>
        <dbReference type="ARBA" id="ARBA00022729"/>
    </source>
</evidence>
<dbReference type="GO" id="GO:0005789">
    <property type="term" value="C:endoplasmic reticulum membrane"/>
    <property type="evidence" value="ECO:0007669"/>
    <property type="project" value="UniProtKB-SubCell"/>
</dbReference>
<comment type="subcellular location">
    <subcellularLocation>
        <location evidence="1">Endoplasmic reticulum membrane</location>
        <topology evidence="1">Multi-pass membrane protein</topology>
    </subcellularLocation>
</comment>
<evidence type="ECO:0000313" key="13">
    <source>
        <dbReference type="Proteomes" id="UP000281406"/>
    </source>
</evidence>
<keyword evidence="5" id="KW-0256">Endoplasmic reticulum</keyword>
<dbReference type="EMBL" id="RJVU01075544">
    <property type="protein sequence ID" value="ROI16225.1"/>
    <property type="molecule type" value="Genomic_DNA"/>
</dbReference>
<evidence type="ECO:0000256" key="8">
    <source>
        <dbReference type="ARBA" id="ARBA00023180"/>
    </source>
</evidence>
<sequence>MEKRALVTAISLSMSLLALMLLVTAIFTDHWYETDTRRHKENCDQYGSESNDQKNREMPIYHLPLVDSGNAKRNLALMKPIHVGSREEELLENWRAILGMGILETECGRPLFSTYSGLWRKCYFQGMDRDIDNLISKGPKVSQKNIAQSITPPPLACLLPIVHPGAMCSPGIAERCTSVKYHFSQPIRLRNIPLNLTRTIQQDEWHLLHLRRITAGFLGMAAAVMLCGSIVAAVGFFWEESLTQHVSGLLFLMAGIFCTISLCTYAASVSYDLSRNPPFIYGLPGDVDHGYGWSIFCAWVSLGLTVASGCICTTYPFLSRTKALRSKTARESSV</sequence>
<evidence type="ECO:0000256" key="5">
    <source>
        <dbReference type="ARBA" id="ARBA00022824"/>
    </source>
</evidence>
<keyword evidence="7 10" id="KW-0472">Membrane</keyword>